<reference evidence="3 4" key="1">
    <citation type="submission" date="2024-07" db="EMBL/GenBank/DDBJ databases">
        <title>Draft sequence of the Neodothiora populina.</title>
        <authorList>
            <person name="Drown D.D."/>
            <person name="Schuette U.S."/>
            <person name="Buechlein A.B."/>
            <person name="Rusch D.R."/>
            <person name="Winton L.W."/>
            <person name="Adams G.A."/>
        </authorList>
    </citation>
    <scope>NUCLEOTIDE SEQUENCE [LARGE SCALE GENOMIC DNA]</scope>
    <source>
        <strain evidence="3 4">CPC 39397</strain>
    </source>
</reference>
<keyword evidence="4" id="KW-1185">Reference proteome</keyword>
<dbReference type="SUPFAM" id="SSF57903">
    <property type="entry name" value="FYVE/PHD zinc finger"/>
    <property type="match status" value="1"/>
</dbReference>
<dbReference type="GeneID" id="95973866"/>
<dbReference type="EMBL" id="JBFMKM010000018">
    <property type="protein sequence ID" value="KAL1296687.1"/>
    <property type="molecule type" value="Genomic_DNA"/>
</dbReference>
<dbReference type="Proteomes" id="UP001562354">
    <property type="component" value="Unassembled WGS sequence"/>
</dbReference>
<evidence type="ECO:0000313" key="3">
    <source>
        <dbReference type="EMBL" id="KAL1296687.1"/>
    </source>
</evidence>
<dbReference type="PROSITE" id="PS51038">
    <property type="entry name" value="BAH"/>
    <property type="match status" value="1"/>
</dbReference>
<dbReference type="InterPro" id="IPR043151">
    <property type="entry name" value="BAH_sf"/>
</dbReference>
<feature type="region of interest" description="Disordered" evidence="1">
    <location>
        <begin position="1"/>
        <end position="56"/>
    </location>
</feature>
<proteinExistence type="predicted"/>
<dbReference type="Gene3D" id="3.30.40.10">
    <property type="entry name" value="Zinc/RING finger domain, C3HC4 (zinc finger)"/>
    <property type="match status" value="1"/>
</dbReference>
<evidence type="ECO:0000259" key="2">
    <source>
        <dbReference type="PROSITE" id="PS51038"/>
    </source>
</evidence>
<dbReference type="CDD" id="cd04370">
    <property type="entry name" value="BAH"/>
    <property type="match status" value="1"/>
</dbReference>
<gene>
    <name evidence="3" type="ORF">AAFC00_000163</name>
</gene>
<feature type="compositionally biased region" description="Basic and acidic residues" evidence="1">
    <location>
        <begin position="21"/>
        <end position="48"/>
    </location>
</feature>
<dbReference type="InterPro" id="IPR001025">
    <property type="entry name" value="BAH_dom"/>
</dbReference>
<dbReference type="RefSeq" id="XP_069196369.1">
    <property type="nucleotide sequence ID" value="XM_069340895.1"/>
</dbReference>
<dbReference type="Gene3D" id="2.30.30.490">
    <property type="match status" value="1"/>
</dbReference>
<protein>
    <recommendedName>
        <fullName evidence="2">BAH domain-containing protein</fullName>
    </recommendedName>
</protein>
<sequence>MPQSSLRQDDTHSSAHKRRKTDNSERQSLTEDATPSHDRDQSRERTQESEVLEALDPAEVEQWLDERDLDPEVTNIFDVTIFPVSATVMKRKRGTKALKHLVEQLHVGGKDHLVVGYRIKQEDIWEWLPRYKKFTLPNGETHQVGSCVFIKHDDSLDPIFDPDTHWKAQVLEVRGLDGAHVYLRVVWLEIPSELPGGAEKYHAPNELIPSNEMAILSASTVSGAFNIKYWDHTDDEAPLPDPDEYFWRQTLNKATGRLSKLRCICACKEPHNPTEQIINCNHCGAWLHAHCVLDRQATTTTPKGDEEDKSASNINGSGSKREAVATEESKLEMQEQSDIKDGRDSTTNDEKLTTKNTRSLPDKIRCLCCEEIIS</sequence>
<feature type="compositionally biased region" description="Basic and acidic residues" evidence="1">
    <location>
        <begin position="319"/>
        <end position="353"/>
    </location>
</feature>
<evidence type="ECO:0000313" key="4">
    <source>
        <dbReference type="Proteomes" id="UP001562354"/>
    </source>
</evidence>
<dbReference type="InterPro" id="IPR011011">
    <property type="entry name" value="Znf_FYVE_PHD"/>
</dbReference>
<dbReference type="PANTHER" id="PTHR46364">
    <property type="entry name" value="OS08G0421900 PROTEIN"/>
    <property type="match status" value="1"/>
</dbReference>
<feature type="domain" description="BAH" evidence="2">
    <location>
        <begin position="140"/>
        <end position="262"/>
    </location>
</feature>
<feature type="region of interest" description="Disordered" evidence="1">
    <location>
        <begin position="299"/>
        <end position="354"/>
    </location>
</feature>
<evidence type="ECO:0000256" key="1">
    <source>
        <dbReference type="SAM" id="MobiDB-lite"/>
    </source>
</evidence>
<comment type="caution">
    <text evidence="3">The sequence shown here is derived from an EMBL/GenBank/DDBJ whole genome shotgun (WGS) entry which is preliminary data.</text>
</comment>
<organism evidence="3 4">
    <name type="scientific">Neodothiora populina</name>
    <dbReference type="NCBI Taxonomy" id="2781224"/>
    <lineage>
        <taxon>Eukaryota</taxon>
        <taxon>Fungi</taxon>
        <taxon>Dikarya</taxon>
        <taxon>Ascomycota</taxon>
        <taxon>Pezizomycotina</taxon>
        <taxon>Dothideomycetes</taxon>
        <taxon>Dothideomycetidae</taxon>
        <taxon>Dothideales</taxon>
        <taxon>Dothioraceae</taxon>
        <taxon>Neodothiora</taxon>
    </lineage>
</organism>
<accession>A0ABR3P1M0</accession>
<dbReference type="InterPro" id="IPR013083">
    <property type="entry name" value="Znf_RING/FYVE/PHD"/>
</dbReference>
<name>A0ABR3P1M0_9PEZI</name>